<keyword evidence="2" id="KW-1185">Reference proteome</keyword>
<evidence type="ECO:0000313" key="2">
    <source>
        <dbReference type="Proteomes" id="UP000821865"/>
    </source>
</evidence>
<name>A0ACB8CT18_DERSI</name>
<proteinExistence type="predicted"/>
<organism evidence="1 2">
    <name type="scientific">Dermacentor silvarum</name>
    <name type="common">Tick</name>
    <dbReference type="NCBI Taxonomy" id="543639"/>
    <lineage>
        <taxon>Eukaryota</taxon>
        <taxon>Metazoa</taxon>
        <taxon>Ecdysozoa</taxon>
        <taxon>Arthropoda</taxon>
        <taxon>Chelicerata</taxon>
        <taxon>Arachnida</taxon>
        <taxon>Acari</taxon>
        <taxon>Parasitiformes</taxon>
        <taxon>Ixodida</taxon>
        <taxon>Ixodoidea</taxon>
        <taxon>Ixodidae</taxon>
        <taxon>Rhipicephalinae</taxon>
        <taxon>Dermacentor</taxon>
    </lineage>
</organism>
<dbReference type="Proteomes" id="UP000821865">
    <property type="component" value="Chromosome 5"/>
</dbReference>
<comment type="caution">
    <text evidence="1">The sequence shown here is derived from an EMBL/GenBank/DDBJ whole genome shotgun (WGS) entry which is preliminary data.</text>
</comment>
<dbReference type="EMBL" id="CM023474">
    <property type="protein sequence ID" value="KAH7950132.1"/>
    <property type="molecule type" value="Genomic_DNA"/>
</dbReference>
<protein>
    <submittedName>
        <fullName evidence="1">Uncharacterized protein</fullName>
    </submittedName>
</protein>
<gene>
    <name evidence="1" type="ORF">HPB49_019897</name>
</gene>
<evidence type="ECO:0000313" key="1">
    <source>
        <dbReference type="EMBL" id="KAH7950132.1"/>
    </source>
</evidence>
<sequence>MTRRRRTRDSAADLSGSAMGLLQPSGSLLTEAVRDTLRLRATGNQNLCGRCGGQSLAYTSGEVVTRNYATLAAQEQMERRASRRNVEDANEGEIFQEVRLDDNGNMEEAPITGKLLSGDDKSAGGALRIPTAVMYSFGVVMLLSSCVILVSLFYIMSAGRPFSPRDKPLPKPEPTMTIKLRVADLPESFLGALRQRGGGPGAANGSAAATATATDQSRGHGDGRRHSPAAPPHVAGSASDHRTPLERPGEPRMLAQMYGDNAVADEGYANIGRVGPGSRADVKEIVVIQSPICSQVWESQRVDCHPESSPSHESCR</sequence>
<reference evidence="1" key="1">
    <citation type="submission" date="2020-05" db="EMBL/GenBank/DDBJ databases">
        <title>Large-scale comparative analyses of tick genomes elucidate their genetic diversity and vector capacities.</title>
        <authorList>
            <person name="Jia N."/>
            <person name="Wang J."/>
            <person name="Shi W."/>
            <person name="Du L."/>
            <person name="Sun Y."/>
            <person name="Zhan W."/>
            <person name="Jiang J."/>
            <person name="Wang Q."/>
            <person name="Zhang B."/>
            <person name="Ji P."/>
            <person name="Sakyi L.B."/>
            <person name="Cui X."/>
            <person name="Yuan T."/>
            <person name="Jiang B."/>
            <person name="Yang W."/>
            <person name="Lam T.T.-Y."/>
            <person name="Chang Q."/>
            <person name="Ding S."/>
            <person name="Wang X."/>
            <person name="Zhu J."/>
            <person name="Ruan X."/>
            <person name="Zhao L."/>
            <person name="Wei J."/>
            <person name="Que T."/>
            <person name="Du C."/>
            <person name="Cheng J."/>
            <person name="Dai P."/>
            <person name="Han X."/>
            <person name="Huang E."/>
            <person name="Gao Y."/>
            <person name="Liu J."/>
            <person name="Shao H."/>
            <person name="Ye R."/>
            <person name="Li L."/>
            <person name="Wei W."/>
            <person name="Wang X."/>
            <person name="Wang C."/>
            <person name="Yang T."/>
            <person name="Huo Q."/>
            <person name="Li W."/>
            <person name="Guo W."/>
            <person name="Chen H."/>
            <person name="Zhou L."/>
            <person name="Ni X."/>
            <person name="Tian J."/>
            <person name="Zhou Y."/>
            <person name="Sheng Y."/>
            <person name="Liu T."/>
            <person name="Pan Y."/>
            <person name="Xia L."/>
            <person name="Li J."/>
            <person name="Zhao F."/>
            <person name="Cao W."/>
        </authorList>
    </citation>
    <scope>NUCLEOTIDE SEQUENCE</scope>
    <source>
        <strain evidence="1">Dsil-2018</strain>
    </source>
</reference>
<accession>A0ACB8CT18</accession>